<organism evidence="2 3">
    <name type="scientific">Mangrovihabitans endophyticus</name>
    <dbReference type="NCBI Taxonomy" id="1751298"/>
    <lineage>
        <taxon>Bacteria</taxon>
        <taxon>Bacillati</taxon>
        <taxon>Actinomycetota</taxon>
        <taxon>Actinomycetes</taxon>
        <taxon>Micromonosporales</taxon>
        <taxon>Micromonosporaceae</taxon>
        <taxon>Mangrovihabitans</taxon>
    </lineage>
</organism>
<evidence type="ECO:0000313" key="2">
    <source>
        <dbReference type="EMBL" id="GGL20134.1"/>
    </source>
</evidence>
<reference evidence="2" key="1">
    <citation type="journal article" date="2014" name="Int. J. Syst. Evol. Microbiol.">
        <title>Complete genome sequence of Corynebacterium casei LMG S-19264T (=DSM 44701T), isolated from a smear-ripened cheese.</title>
        <authorList>
            <consortium name="US DOE Joint Genome Institute (JGI-PGF)"/>
            <person name="Walter F."/>
            <person name="Albersmeier A."/>
            <person name="Kalinowski J."/>
            <person name="Ruckert C."/>
        </authorList>
    </citation>
    <scope>NUCLEOTIDE SEQUENCE</scope>
    <source>
        <strain evidence="2">CGMCC 4.7299</strain>
    </source>
</reference>
<feature type="compositionally biased region" description="Basic and acidic residues" evidence="1">
    <location>
        <begin position="44"/>
        <end position="58"/>
    </location>
</feature>
<accession>A0A8J3C561</accession>
<evidence type="ECO:0000313" key="3">
    <source>
        <dbReference type="Proteomes" id="UP000656042"/>
    </source>
</evidence>
<keyword evidence="3" id="KW-1185">Reference proteome</keyword>
<protein>
    <submittedName>
        <fullName evidence="2">Uncharacterized protein</fullName>
    </submittedName>
</protein>
<evidence type="ECO:0000256" key="1">
    <source>
        <dbReference type="SAM" id="MobiDB-lite"/>
    </source>
</evidence>
<comment type="caution">
    <text evidence="2">The sequence shown here is derived from an EMBL/GenBank/DDBJ whole genome shotgun (WGS) entry which is preliminary data.</text>
</comment>
<proteinExistence type="predicted"/>
<reference evidence="2" key="2">
    <citation type="submission" date="2020-09" db="EMBL/GenBank/DDBJ databases">
        <authorList>
            <person name="Sun Q."/>
            <person name="Zhou Y."/>
        </authorList>
    </citation>
    <scope>NUCLEOTIDE SEQUENCE</scope>
    <source>
        <strain evidence="2">CGMCC 4.7299</strain>
    </source>
</reference>
<name>A0A8J3C561_9ACTN</name>
<dbReference type="AlphaFoldDB" id="A0A8J3C561"/>
<dbReference type="RefSeq" id="WP_189083029.1">
    <property type="nucleotide sequence ID" value="NZ_BMMX01000074.1"/>
</dbReference>
<sequence length="109" mass="11312">MSGMDKDYLQQAREIGAQLTDSGVEYGGEVPESELGTLETPDTSDPHGAESDDLHSAEDGDYLAEARGAGGDLKEAGVEHVGGADESDLGTMTPPETPEPPTPEAPDNQ</sequence>
<feature type="compositionally biased region" description="Pro residues" evidence="1">
    <location>
        <begin position="95"/>
        <end position="109"/>
    </location>
</feature>
<gene>
    <name evidence="2" type="ORF">GCM10012284_63440</name>
</gene>
<dbReference type="EMBL" id="BMMX01000074">
    <property type="protein sequence ID" value="GGL20134.1"/>
    <property type="molecule type" value="Genomic_DNA"/>
</dbReference>
<dbReference type="Proteomes" id="UP000656042">
    <property type="component" value="Unassembled WGS sequence"/>
</dbReference>
<feature type="region of interest" description="Disordered" evidence="1">
    <location>
        <begin position="1"/>
        <end position="109"/>
    </location>
</feature>